<evidence type="ECO:0000313" key="1">
    <source>
        <dbReference type="EMBL" id="GAA4442034.1"/>
    </source>
</evidence>
<protein>
    <submittedName>
        <fullName evidence="1">Uncharacterized protein</fullName>
    </submittedName>
</protein>
<keyword evidence="2" id="KW-1185">Reference proteome</keyword>
<dbReference type="Proteomes" id="UP001500552">
    <property type="component" value="Unassembled WGS sequence"/>
</dbReference>
<name>A0ABP8M2N4_9BACT</name>
<evidence type="ECO:0000313" key="2">
    <source>
        <dbReference type="Proteomes" id="UP001500552"/>
    </source>
</evidence>
<organism evidence="1 2">
    <name type="scientific">Pontibacter saemangeumensis</name>
    <dbReference type="NCBI Taxonomy" id="1084525"/>
    <lineage>
        <taxon>Bacteria</taxon>
        <taxon>Pseudomonadati</taxon>
        <taxon>Bacteroidota</taxon>
        <taxon>Cytophagia</taxon>
        <taxon>Cytophagales</taxon>
        <taxon>Hymenobacteraceae</taxon>
        <taxon>Pontibacter</taxon>
    </lineage>
</organism>
<dbReference type="EMBL" id="BAABHC010000029">
    <property type="protein sequence ID" value="GAA4442034.1"/>
    <property type="molecule type" value="Genomic_DNA"/>
</dbReference>
<sequence length="89" mass="10127">MPFAAFAHTTVVTYEDHPAGNFLVSKPFTEAGVAQPIYDLEELHSILQNLKALHQKQLPHKAKFTEEWMYKFDGKAGERLRDILLSDAL</sequence>
<reference evidence="2" key="1">
    <citation type="journal article" date="2019" name="Int. J. Syst. Evol. Microbiol.">
        <title>The Global Catalogue of Microorganisms (GCM) 10K type strain sequencing project: providing services to taxonomists for standard genome sequencing and annotation.</title>
        <authorList>
            <consortium name="The Broad Institute Genomics Platform"/>
            <consortium name="The Broad Institute Genome Sequencing Center for Infectious Disease"/>
            <person name="Wu L."/>
            <person name="Ma J."/>
        </authorList>
    </citation>
    <scope>NUCLEOTIDE SEQUENCE [LARGE SCALE GENOMIC DNA]</scope>
    <source>
        <strain evidence="2">JCM 17926</strain>
    </source>
</reference>
<gene>
    <name evidence="1" type="ORF">GCM10023188_41250</name>
</gene>
<comment type="caution">
    <text evidence="1">The sequence shown here is derived from an EMBL/GenBank/DDBJ whole genome shotgun (WGS) entry which is preliminary data.</text>
</comment>
<proteinExistence type="predicted"/>
<accession>A0ABP8M2N4</accession>